<dbReference type="Pfam" id="PF00931">
    <property type="entry name" value="NB-ARC"/>
    <property type="match status" value="1"/>
</dbReference>
<dbReference type="AlphaFoldDB" id="A0AAV5JK40"/>
<dbReference type="Pfam" id="PF23247">
    <property type="entry name" value="LRR_RPS2"/>
    <property type="match status" value="1"/>
</dbReference>
<dbReference type="Proteomes" id="UP001054252">
    <property type="component" value="Unassembled WGS sequence"/>
</dbReference>
<dbReference type="SUPFAM" id="SSF52540">
    <property type="entry name" value="P-loop containing nucleoside triphosphate hydrolases"/>
    <property type="match status" value="1"/>
</dbReference>
<name>A0AAV5JK40_9ROSI</name>
<comment type="similarity">
    <text evidence="1">Belongs to the disease resistance NB-LRR family.</text>
</comment>
<sequence>MAAEIVGAIFGALSCICGTPTCNCIDQHRNFNDDVDELRRKLDSLTSQKQDIESRIQEAEARGGQMVRQQVQQWLKQAEEINVKLRAFLEKVQGVKWYKRACLDRLVCRKINMVKELLDKGSFPEGLVIERAPAHGNIIPIENLVGEISTKEEIWRYLMGDEVGMIGVCGIGGVGKTTIMKNLHNDLQRETRFEKVIWVTVSHPLNVFELQKKIAGAMGQRLRDDEEVMMRAAALMEIMRRVRYVVILDDVWQKFSLKEVGIPDLNVQNGCKVVVTSRSIEVCSYLRCKIVKVKPLSQEESLKLFLNTVGDGVLQVPGLEEVLKLIVKESGSMRGVDDVNVWRNALTELRDRVRSVKDANDEIFKRLRKLIECWIDEGLIDGLPSREATYSRGHAIIDRLEKNFLLEAASFPCQFGGYSIGSAGAKMHDVVRDMAIIGIGPEFGYMIKTGMNLVELPDEHGWVKDTKKLSLMENNISKVPLSLPPKCLSLSTLILSSNPNLSEIPESFFGEMLALKHCMKLKYLPSLANLRGLKKLDLHEAGIEVVPQGMGMLISLEYLDLLFCQNLKEIPTGILPKLSNLQYLAVCCLRETTIIRNLEEVARLKKLETLECQFDGIQDFNHFVNKFKDFQSAIAYSLGVGTARDMIRGSKYELVITKCEIEEECVVLPNNLEDLWIIKGKNMRSSLNKIVMLEMEANELKWCQIYSCEELECIVELDSSSSSLCCPVLDKLELLELWALPKLCELVRVEGATTPPHIFSNLKTLIIINCSAMKKLLPLELQQAFQNLEEIDVDTCEQMEEIIASSDSDASSNKFAFPKLRRLFLRNLPQLKTICSVKGVMVCDSIKVIAILACRELKRIPVQLPVLDNGQPSPPPCLKEIRTDEESKEWWESVEWDHPNAKNLLKPFLKYSEKWFPTKLFGVMIMNCAKSPTSYHIKLLSGDLNSQPNMARARKELMCWCLRAISDGCTSITSLNQCYCKKLQIHVIYGILGIVQESNVTTTCELRNLGKLVRIQHQSSMCQTHLRNSRGKRRLAMAVELNQQ</sequence>
<dbReference type="GO" id="GO:0006952">
    <property type="term" value="P:defense response"/>
    <property type="evidence" value="ECO:0007669"/>
    <property type="project" value="UniProtKB-KW"/>
</dbReference>
<evidence type="ECO:0000256" key="2">
    <source>
        <dbReference type="ARBA" id="ARBA00022821"/>
    </source>
</evidence>
<keyword evidence="6" id="KW-1185">Reference proteome</keyword>
<dbReference type="SUPFAM" id="SSF52058">
    <property type="entry name" value="L domain-like"/>
    <property type="match status" value="1"/>
</dbReference>
<feature type="coiled-coil region" evidence="3">
    <location>
        <begin position="28"/>
        <end position="62"/>
    </location>
</feature>
<evidence type="ECO:0000256" key="3">
    <source>
        <dbReference type="SAM" id="Coils"/>
    </source>
</evidence>
<feature type="domain" description="AAA+ ATPase" evidence="4">
    <location>
        <begin position="162"/>
        <end position="296"/>
    </location>
</feature>
<dbReference type="InterPro" id="IPR027417">
    <property type="entry name" value="P-loop_NTPase"/>
</dbReference>
<dbReference type="InterPro" id="IPR057135">
    <property type="entry name" value="At4g27190-like_LRR"/>
</dbReference>
<dbReference type="PANTHER" id="PTHR33463">
    <property type="entry name" value="NB-ARC DOMAIN-CONTAINING PROTEIN-RELATED"/>
    <property type="match status" value="1"/>
</dbReference>
<dbReference type="EMBL" id="BPVZ01000042">
    <property type="protein sequence ID" value="GKV15084.1"/>
    <property type="molecule type" value="Genomic_DNA"/>
</dbReference>
<dbReference type="InterPro" id="IPR002182">
    <property type="entry name" value="NB-ARC"/>
</dbReference>
<dbReference type="PRINTS" id="PR00364">
    <property type="entry name" value="DISEASERSIST"/>
</dbReference>
<dbReference type="Gene3D" id="3.40.50.300">
    <property type="entry name" value="P-loop containing nucleotide triphosphate hydrolases"/>
    <property type="match status" value="1"/>
</dbReference>
<dbReference type="InterPro" id="IPR032675">
    <property type="entry name" value="LRR_dom_sf"/>
</dbReference>
<dbReference type="GO" id="GO:0043531">
    <property type="term" value="F:ADP binding"/>
    <property type="evidence" value="ECO:0007669"/>
    <property type="project" value="InterPro"/>
</dbReference>
<dbReference type="FunFam" id="3.40.50.300:FF:001091">
    <property type="entry name" value="Probable disease resistance protein At1g61300"/>
    <property type="match status" value="1"/>
</dbReference>
<evidence type="ECO:0000256" key="1">
    <source>
        <dbReference type="ARBA" id="ARBA00008894"/>
    </source>
</evidence>
<dbReference type="SMART" id="SM00382">
    <property type="entry name" value="AAA"/>
    <property type="match status" value="1"/>
</dbReference>
<evidence type="ECO:0000313" key="6">
    <source>
        <dbReference type="Proteomes" id="UP001054252"/>
    </source>
</evidence>
<reference evidence="5 6" key="1">
    <citation type="journal article" date="2021" name="Commun. Biol.">
        <title>The genome of Shorea leprosula (Dipterocarpaceae) highlights the ecological relevance of drought in aseasonal tropical rainforests.</title>
        <authorList>
            <person name="Ng K.K.S."/>
            <person name="Kobayashi M.J."/>
            <person name="Fawcett J.A."/>
            <person name="Hatakeyama M."/>
            <person name="Paape T."/>
            <person name="Ng C.H."/>
            <person name="Ang C.C."/>
            <person name="Tnah L.H."/>
            <person name="Lee C.T."/>
            <person name="Nishiyama T."/>
            <person name="Sese J."/>
            <person name="O'Brien M.J."/>
            <person name="Copetti D."/>
            <person name="Mohd Noor M.I."/>
            <person name="Ong R.C."/>
            <person name="Putra M."/>
            <person name="Sireger I.Z."/>
            <person name="Indrioko S."/>
            <person name="Kosugi Y."/>
            <person name="Izuno A."/>
            <person name="Isagi Y."/>
            <person name="Lee S.L."/>
            <person name="Shimizu K.K."/>
        </authorList>
    </citation>
    <scope>NUCLEOTIDE SEQUENCE [LARGE SCALE GENOMIC DNA]</scope>
    <source>
        <strain evidence="5">214</strain>
    </source>
</reference>
<evidence type="ECO:0000313" key="5">
    <source>
        <dbReference type="EMBL" id="GKV15084.1"/>
    </source>
</evidence>
<protein>
    <recommendedName>
        <fullName evidence="4">AAA+ ATPase domain-containing protein</fullName>
    </recommendedName>
</protein>
<comment type="caution">
    <text evidence="5">The sequence shown here is derived from an EMBL/GenBank/DDBJ whole genome shotgun (WGS) entry which is preliminary data.</text>
</comment>
<evidence type="ECO:0000259" key="4">
    <source>
        <dbReference type="SMART" id="SM00382"/>
    </source>
</evidence>
<dbReference type="InterPro" id="IPR050905">
    <property type="entry name" value="Plant_NBS-LRR"/>
</dbReference>
<gene>
    <name evidence="5" type="ORF">SLEP1_g25885</name>
</gene>
<keyword evidence="2" id="KW-0611">Plant defense</keyword>
<accession>A0AAV5JK40</accession>
<dbReference type="PANTHER" id="PTHR33463:SF187">
    <property type="entry name" value="AND NB-ARC DOMAIN DISEASE RESISTANCE PROTEIN, PUTATIVE-RELATED"/>
    <property type="match status" value="1"/>
</dbReference>
<proteinExistence type="inferred from homology"/>
<dbReference type="Gene3D" id="3.80.10.10">
    <property type="entry name" value="Ribonuclease Inhibitor"/>
    <property type="match status" value="1"/>
</dbReference>
<keyword evidence="3" id="KW-0175">Coiled coil</keyword>
<dbReference type="InterPro" id="IPR003593">
    <property type="entry name" value="AAA+_ATPase"/>
</dbReference>
<organism evidence="5 6">
    <name type="scientific">Rubroshorea leprosula</name>
    <dbReference type="NCBI Taxonomy" id="152421"/>
    <lineage>
        <taxon>Eukaryota</taxon>
        <taxon>Viridiplantae</taxon>
        <taxon>Streptophyta</taxon>
        <taxon>Embryophyta</taxon>
        <taxon>Tracheophyta</taxon>
        <taxon>Spermatophyta</taxon>
        <taxon>Magnoliopsida</taxon>
        <taxon>eudicotyledons</taxon>
        <taxon>Gunneridae</taxon>
        <taxon>Pentapetalae</taxon>
        <taxon>rosids</taxon>
        <taxon>malvids</taxon>
        <taxon>Malvales</taxon>
        <taxon>Dipterocarpaceae</taxon>
        <taxon>Rubroshorea</taxon>
    </lineage>
</organism>